<dbReference type="Gene3D" id="3.40.50.300">
    <property type="entry name" value="P-loop containing nucleotide triphosphate hydrolases"/>
    <property type="match status" value="1"/>
</dbReference>
<dbReference type="InterPro" id="IPR026983">
    <property type="entry name" value="DHC"/>
</dbReference>
<dbReference type="Gene3D" id="1.20.920.30">
    <property type="match status" value="1"/>
</dbReference>
<evidence type="ECO:0000313" key="2">
    <source>
        <dbReference type="EMBL" id="MEQ2203298.1"/>
    </source>
</evidence>
<protein>
    <recommendedName>
        <fullName evidence="1">Dynein heavy chain 3 AAA+ lid domain-containing protein</fullName>
    </recommendedName>
</protein>
<dbReference type="PANTHER" id="PTHR22878">
    <property type="entry name" value="DYNEIN HEAVY CHAIN 6, AXONEMAL-LIKE-RELATED"/>
    <property type="match status" value="1"/>
</dbReference>
<evidence type="ECO:0000313" key="3">
    <source>
        <dbReference type="Proteomes" id="UP001434883"/>
    </source>
</evidence>
<sequence>MVPTVDTVRYNLLVQALVLNQHPVLLTGPVGTGKTSVAQNVLQGLDKKWTALTINMSAQVGIFMTSNNIQAIIESRTEKRTKGVFFPAGGKQMLCFLDDLNMPAHDLFGSQPPLELMRFWTDYGFWYDRQKQTPKYVKDMFLLASMGPPGGGRTQISARFQSTFNLINMTFPNVSPARLHMEVRSKAGVLVDFTRTDYNWGKISAAVKEKCRTDFLEKSYDFWHLCVQESQIKSIFGTMINQKLLLFNEEVKLVGETVTQATLELYNAVCAEFLPTPAKIHYLFNLRDISKVRRDTVLMGHKGIPADLVFIVANRWTSFSFLFACKYMGAWAQAQLRMDDGSV</sequence>
<dbReference type="Pfam" id="PF17857">
    <property type="entry name" value="AAA_lid_1"/>
    <property type="match status" value="1"/>
</dbReference>
<dbReference type="Pfam" id="PF12775">
    <property type="entry name" value="AAA_7"/>
    <property type="match status" value="1"/>
</dbReference>
<reference evidence="2 3" key="1">
    <citation type="submission" date="2021-06" db="EMBL/GenBank/DDBJ databases">
        <authorList>
            <person name="Palmer J.M."/>
        </authorList>
    </citation>
    <scope>NUCLEOTIDE SEQUENCE [LARGE SCALE GENOMIC DNA]</scope>
    <source>
        <strain evidence="2 3">XC_2019</strain>
        <tissue evidence="2">Muscle</tissue>
    </source>
</reference>
<proteinExistence type="predicted"/>
<accession>A0ABV0R585</accession>
<name>A0ABV0R585_9TELE</name>
<keyword evidence="3" id="KW-1185">Reference proteome</keyword>
<comment type="caution">
    <text evidence="2">The sequence shown here is derived from an EMBL/GenBank/DDBJ whole genome shotgun (WGS) entry which is preliminary data.</text>
</comment>
<dbReference type="InterPro" id="IPR041589">
    <property type="entry name" value="DNAH3_AAA_lid_1"/>
</dbReference>
<dbReference type="SUPFAM" id="SSF52540">
    <property type="entry name" value="P-loop containing nucleoside triphosphate hydrolases"/>
    <property type="match status" value="1"/>
</dbReference>
<dbReference type="Proteomes" id="UP001434883">
    <property type="component" value="Unassembled WGS sequence"/>
</dbReference>
<dbReference type="EMBL" id="JAHRIN010034375">
    <property type="protein sequence ID" value="MEQ2203298.1"/>
    <property type="molecule type" value="Genomic_DNA"/>
</dbReference>
<dbReference type="PANTHER" id="PTHR22878:SF68">
    <property type="entry name" value="DYNEIN HEAVY CHAIN 6, AXONEMAL-LIKE"/>
    <property type="match status" value="1"/>
</dbReference>
<organism evidence="2 3">
    <name type="scientific">Xenoophorus captivus</name>
    <dbReference type="NCBI Taxonomy" id="1517983"/>
    <lineage>
        <taxon>Eukaryota</taxon>
        <taxon>Metazoa</taxon>
        <taxon>Chordata</taxon>
        <taxon>Craniata</taxon>
        <taxon>Vertebrata</taxon>
        <taxon>Euteleostomi</taxon>
        <taxon>Actinopterygii</taxon>
        <taxon>Neopterygii</taxon>
        <taxon>Teleostei</taxon>
        <taxon>Neoteleostei</taxon>
        <taxon>Acanthomorphata</taxon>
        <taxon>Ovalentaria</taxon>
        <taxon>Atherinomorphae</taxon>
        <taxon>Cyprinodontiformes</taxon>
        <taxon>Goodeidae</taxon>
        <taxon>Xenoophorus</taxon>
    </lineage>
</organism>
<dbReference type="InterPro" id="IPR027417">
    <property type="entry name" value="P-loop_NTPase"/>
</dbReference>
<gene>
    <name evidence="2" type="ORF">XENOCAPTIV_028272</name>
</gene>
<feature type="domain" description="Dynein heavy chain 3 AAA+ lid" evidence="1">
    <location>
        <begin position="260"/>
        <end position="294"/>
    </location>
</feature>
<evidence type="ECO:0000259" key="1">
    <source>
        <dbReference type="Pfam" id="PF17857"/>
    </source>
</evidence>